<protein>
    <submittedName>
        <fullName evidence="2">Uncharacterized protein</fullName>
    </submittedName>
</protein>
<evidence type="ECO:0000313" key="3">
    <source>
        <dbReference type="Proteomes" id="UP000283634"/>
    </source>
</evidence>
<dbReference type="GeneID" id="40332637"/>
<evidence type="ECO:0000313" key="2">
    <source>
        <dbReference type="EMBL" id="RNE98529.1"/>
    </source>
</evidence>
<reference evidence="2 3" key="1">
    <citation type="journal article" date="2018" name="BMC Genomics">
        <title>Genomic comparison of Trypanosoma conorhini and Trypanosoma rangeli to Trypanosoma cruzi strains of high and low virulence.</title>
        <authorList>
            <person name="Bradwell K.R."/>
            <person name="Koparde V.N."/>
            <person name="Matveyev A.V."/>
            <person name="Serrano M.G."/>
            <person name="Alves J.M."/>
            <person name="Parikh H."/>
            <person name="Huang B."/>
            <person name="Lee V."/>
            <person name="Espinosa-Alvarez O."/>
            <person name="Ortiz P.A."/>
            <person name="Costa-Martins A.G."/>
            <person name="Teixeira M.M."/>
            <person name="Buck G.A."/>
        </authorList>
    </citation>
    <scope>NUCLEOTIDE SEQUENCE [LARGE SCALE GENOMIC DNA]</scope>
    <source>
        <strain evidence="2 3">AM80</strain>
    </source>
</reference>
<evidence type="ECO:0000256" key="1">
    <source>
        <dbReference type="SAM" id="MobiDB-lite"/>
    </source>
</evidence>
<feature type="non-terminal residue" evidence="2">
    <location>
        <position position="1"/>
    </location>
</feature>
<comment type="caution">
    <text evidence="2">The sequence shown here is derived from an EMBL/GenBank/DDBJ whole genome shotgun (WGS) entry which is preliminary data.</text>
</comment>
<keyword evidence="3" id="KW-1185">Reference proteome</keyword>
<organism evidence="2 3">
    <name type="scientific">Trypanosoma rangeli</name>
    <dbReference type="NCBI Taxonomy" id="5698"/>
    <lineage>
        <taxon>Eukaryota</taxon>
        <taxon>Discoba</taxon>
        <taxon>Euglenozoa</taxon>
        <taxon>Kinetoplastea</taxon>
        <taxon>Metakinetoplastina</taxon>
        <taxon>Trypanosomatida</taxon>
        <taxon>Trypanosomatidae</taxon>
        <taxon>Trypanosoma</taxon>
        <taxon>Herpetosoma</taxon>
    </lineage>
</organism>
<accession>A0A422MZ92</accession>
<dbReference type="Proteomes" id="UP000283634">
    <property type="component" value="Unassembled WGS sequence"/>
</dbReference>
<proteinExistence type="predicted"/>
<name>A0A422MZ92_TRYRA</name>
<dbReference type="RefSeq" id="XP_029234687.1">
    <property type="nucleotide sequence ID" value="XM_029385440.1"/>
</dbReference>
<feature type="compositionally biased region" description="Polar residues" evidence="1">
    <location>
        <begin position="94"/>
        <end position="106"/>
    </location>
</feature>
<dbReference type="AlphaFoldDB" id="A0A422MZ92"/>
<sequence length="144" mass="15876">VFPLWWHNARPNLGIPMAARTPRIPRHQAPRHHRTATGRPASPQELPATPPVRSPAMFSLAGGRRPDRDARCATGWRRTRRRSPPLSAARGSGRTDQNYSGTSSIPFSRPNHHGLSATGMLARATATRTLVRARVLKGSHRFTA</sequence>
<feature type="region of interest" description="Disordered" evidence="1">
    <location>
        <begin position="15"/>
        <end position="111"/>
    </location>
</feature>
<dbReference type="EMBL" id="MKGL01000455">
    <property type="protein sequence ID" value="RNE98529.1"/>
    <property type="molecule type" value="Genomic_DNA"/>
</dbReference>
<gene>
    <name evidence="2" type="ORF">TraAM80_08704</name>
</gene>
<feature type="compositionally biased region" description="Basic residues" evidence="1">
    <location>
        <begin position="23"/>
        <end position="36"/>
    </location>
</feature>